<dbReference type="Gene3D" id="1.10.287.110">
    <property type="entry name" value="DnaJ domain"/>
    <property type="match status" value="1"/>
</dbReference>
<organism evidence="14 15">
    <name type="scientific">Caenorhabditis angaria</name>
    <dbReference type="NCBI Taxonomy" id="860376"/>
    <lineage>
        <taxon>Eukaryota</taxon>
        <taxon>Metazoa</taxon>
        <taxon>Ecdysozoa</taxon>
        <taxon>Nematoda</taxon>
        <taxon>Chromadorea</taxon>
        <taxon>Rhabditida</taxon>
        <taxon>Rhabditina</taxon>
        <taxon>Rhabditomorpha</taxon>
        <taxon>Rhabditoidea</taxon>
        <taxon>Rhabditidae</taxon>
        <taxon>Peloderinae</taxon>
        <taxon>Caenorhabditis</taxon>
    </lineage>
</organism>
<evidence type="ECO:0000256" key="3">
    <source>
        <dbReference type="ARBA" id="ARBA00022792"/>
    </source>
</evidence>
<keyword evidence="2 12" id="KW-0812">Transmembrane</keyword>
<dbReference type="InterPro" id="IPR036869">
    <property type="entry name" value="J_dom_sf"/>
</dbReference>
<accession>A0A9P1MSZ3</accession>
<keyword evidence="10" id="KW-0175">Coiled coil</keyword>
<gene>
    <name evidence="14" type="ORF">CAMP_LOCUS1454</name>
</gene>
<dbReference type="InterPro" id="IPR001623">
    <property type="entry name" value="DnaJ_domain"/>
</dbReference>
<evidence type="ECO:0000256" key="11">
    <source>
        <dbReference type="SAM" id="MobiDB-lite"/>
    </source>
</evidence>
<name>A0A9P1MSZ3_9PELO</name>
<keyword evidence="15" id="KW-1185">Reference proteome</keyword>
<evidence type="ECO:0000256" key="7">
    <source>
        <dbReference type="ARBA" id="ARBA00038105"/>
    </source>
</evidence>
<dbReference type="AlphaFoldDB" id="A0A9P1MSZ3"/>
<evidence type="ECO:0000259" key="13">
    <source>
        <dbReference type="PROSITE" id="PS50076"/>
    </source>
</evidence>
<comment type="similarity">
    <text evidence="7">Belongs to the TIM14 family.</text>
</comment>
<evidence type="ECO:0000256" key="2">
    <source>
        <dbReference type="ARBA" id="ARBA00022692"/>
    </source>
</evidence>
<feature type="compositionally biased region" description="Basic and acidic residues" evidence="11">
    <location>
        <begin position="28"/>
        <end position="44"/>
    </location>
</feature>
<evidence type="ECO:0000256" key="9">
    <source>
        <dbReference type="ARBA" id="ARBA00076378"/>
    </source>
</evidence>
<evidence type="ECO:0000256" key="12">
    <source>
        <dbReference type="SAM" id="Phobius"/>
    </source>
</evidence>
<dbReference type="CDD" id="cd06257">
    <property type="entry name" value="DnaJ"/>
    <property type="match status" value="1"/>
</dbReference>
<evidence type="ECO:0000256" key="8">
    <source>
        <dbReference type="ARBA" id="ARBA00054366"/>
    </source>
</evidence>
<feature type="compositionally biased region" description="Low complexity" evidence="11">
    <location>
        <begin position="65"/>
        <end position="77"/>
    </location>
</feature>
<reference evidence="14" key="1">
    <citation type="submission" date="2022-11" db="EMBL/GenBank/DDBJ databases">
        <authorList>
            <person name="Kikuchi T."/>
        </authorList>
    </citation>
    <scope>NUCLEOTIDE SEQUENCE</scope>
    <source>
        <strain evidence="14">PS1010</strain>
    </source>
</reference>
<dbReference type="OrthoDB" id="240298at2759"/>
<dbReference type="SMART" id="SM00271">
    <property type="entry name" value="DnaJ"/>
    <property type="match status" value="1"/>
</dbReference>
<protein>
    <recommendedName>
        <fullName evidence="9">DnaJ homolog subfamily C member 21</fullName>
    </recommendedName>
</protein>
<evidence type="ECO:0000256" key="5">
    <source>
        <dbReference type="ARBA" id="ARBA00023128"/>
    </source>
</evidence>
<feature type="region of interest" description="Disordered" evidence="11">
    <location>
        <begin position="1"/>
        <end position="105"/>
    </location>
</feature>
<evidence type="ECO:0000313" key="15">
    <source>
        <dbReference type="Proteomes" id="UP001152747"/>
    </source>
</evidence>
<keyword evidence="6 12" id="KW-0472">Membrane</keyword>
<evidence type="ECO:0000256" key="4">
    <source>
        <dbReference type="ARBA" id="ARBA00022989"/>
    </source>
</evidence>
<keyword evidence="3" id="KW-0999">Mitochondrion inner membrane</keyword>
<proteinExistence type="inferred from homology"/>
<keyword evidence="4 12" id="KW-1133">Transmembrane helix</keyword>
<dbReference type="FunFam" id="1.10.287.110:FF:000001">
    <property type="entry name" value="Import inner membrane translocase subunit tim14"/>
    <property type="match status" value="1"/>
</dbReference>
<dbReference type="Proteomes" id="UP001152747">
    <property type="component" value="Unassembled WGS sequence"/>
</dbReference>
<dbReference type="PROSITE" id="PS50076">
    <property type="entry name" value="DNAJ_2"/>
    <property type="match status" value="1"/>
</dbReference>
<dbReference type="GO" id="GO:0001405">
    <property type="term" value="C:PAM complex, Tim23 associated import motor"/>
    <property type="evidence" value="ECO:0007669"/>
    <property type="project" value="TreeGrafter"/>
</dbReference>
<comment type="function">
    <text evidence="8">Probable component of the PAM complex, a complex required for the translocation of transit peptide-containing proteins from the inner membrane into the mitochondrial matrix in an ATP-dependent manner. May act as a co-chaperone that stimulate the ATP-dependent activity.</text>
</comment>
<sequence length="499" mass="56909">MNSRRQRYFRARSPSGREMEVLEQGEIVMERDAAGEEQHVSHEEIVDDGNSEMTMEHLRQPPQPQQQQQQQQAQPQQIHYEERSYNSAPAPPRRPGRPGQRYTNQHLPVDVIQKLQNKNMYMGVQRQGPPAQQSRISPGGARIVSLPIGARKREAGEGNGMVIKRQIQQQQFRSQMIQNASSQSSQQPPSQQSHNNSANNKNVKVVRVVSNATSIRNNPAIAEQHIAEIEERIKQTIEDTKVDMQKIKELQEQEMSPDEYHQLLGWLFGEIDRLNGANTSLNDFYRQRQRDEKSVFEARTDALNARIRQLETENRKLRENVMIMHQTRFEQFDTNIIRHEQVQQDDEHMGQIMEETEEVAHLEAKEEVPPEWIVEETVDMQDGTQDKQFMTGGLIAAGLGMAAIGFGARYVLKNQALLKKGLEAIPGGAFDKFYRGGFETKMTRREASLILGVPASAKPQKIKEAHKKIMIVNHPDRGGSPYLAAKINEAKDLMESTKS</sequence>
<dbReference type="PANTHER" id="PTHR12763">
    <property type="match status" value="1"/>
</dbReference>
<evidence type="ECO:0000256" key="6">
    <source>
        <dbReference type="ARBA" id="ARBA00023136"/>
    </source>
</evidence>
<dbReference type="SUPFAM" id="SSF46565">
    <property type="entry name" value="Chaperone J-domain"/>
    <property type="match status" value="1"/>
</dbReference>
<keyword evidence="5" id="KW-0496">Mitochondrion</keyword>
<feature type="coiled-coil region" evidence="10">
    <location>
        <begin position="293"/>
        <end position="327"/>
    </location>
</feature>
<feature type="compositionally biased region" description="Basic residues" evidence="11">
    <location>
        <begin position="1"/>
        <end position="10"/>
    </location>
</feature>
<feature type="domain" description="J" evidence="13">
    <location>
        <begin position="446"/>
        <end position="499"/>
    </location>
</feature>
<dbReference type="EMBL" id="CANHGI010000001">
    <property type="protein sequence ID" value="CAI5438817.1"/>
    <property type="molecule type" value="Genomic_DNA"/>
</dbReference>
<evidence type="ECO:0000256" key="1">
    <source>
        <dbReference type="ARBA" id="ARBA00004434"/>
    </source>
</evidence>
<feature type="transmembrane region" description="Helical" evidence="12">
    <location>
        <begin position="389"/>
        <end position="412"/>
    </location>
</feature>
<comment type="caution">
    <text evidence="14">The sequence shown here is derived from an EMBL/GenBank/DDBJ whole genome shotgun (WGS) entry which is preliminary data.</text>
</comment>
<evidence type="ECO:0000256" key="10">
    <source>
        <dbReference type="SAM" id="Coils"/>
    </source>
</evidence>
<dbReference type="GO" id="GO:0030150">
    <property type="term" value="P:protein import into mitochondrial matrix"/>
    <property type="evidence" value="ECO:0007669"/>
    <property type="project" value="TreeGrafter"/>
</dbReference>
<dbReference type="GO" id="GO:0001671">
    <property type="term" value="F:ATPase activator activity"/>
    <property type="evidence" value="ECO:0007669"/>
    <property type="project" value="TreeGrafter"/>
</dbReference>
<feature type="region of interest" description="Disordered" evidence="11">
    <location>
        <begin position="169"/>
        <end position="202"/>
    </location>
</feature>
<comment type="subcellular location">
    <subcellularLocation>
        <location evidence="1">Mitochondrion inner membrane</location>
        <topology evidence="1">Single-pass membrane protein</topology>
    </subcellularLocation>
</comment>
<dbReference type="PANTHER" id="PTHR12763:SF28">
    <property type="entry name" value="GEO10507P1-RELATED"/>
    <property type="match status" value="1"/>
</dbReference>
<evidence type="ECO:0000313" key="14">
    <source>
        <dbReference type="EMBL" id="CAI5438817.1"/>
    </source>
</evidence>